<dbReference type="AlphaFoldDB" id="A0A1E3PAX9"/>
<keyword evidence="5" id="KW-0067">ATP-binding</keyword>
<keyword evidence="3" id="KW-0378">Hydrolase</keyword>
<evidence type="ECO:0000259" key="7">
    <source>
        <dbReference type="PROSITE" id="PS51192"/>
    </source>
</evidence>
<evidence type="ECO:0000313" key="10">
    <source>
        <dbReference type="EMBL" id="ODQ62569.1"/>
    </source>
</evidence>
<protein>
    <recommendedName>
        <fullName evidence="1">RNA helicase</fullName>
        <ecNumber evidence="1">3.6.4.13</ecNumber>
    </recommendedName>
</protein>
<dbReference type="OrthoDB" id="196131at2759"/>
<name>A0A1E3PAX9_WICAA</name>
<dbReference type="GO" id="GO:0005524">
    <property type="term" value="F:ATP binding"/>
    <property type="evidence" value="ECO:0007669"/>
    <property type="project" value="UniProtKB-KW"/>
</dbReference>
<dbReference type="InterPro" id="IPR011545">
    <property type="entry name" value="DEAD/DEAH_box_helicase_dom"/>
</dbReference>
<dbReference type="InterPro" id="IPR001650">
    <property type="entry name" value="Helicase_C-like"/>
</dbReference>
<dbReference type="PROSITE" id="PS51194">
    <property type="entry name" value="HELICASE_CTER"/>
    <property type="match status" value="1"/>
</dbReference>
<dbReference type="SMART" id="SM00490">
    <property type="entry name" value="HELICc"/>
    <property type="match status" value="1"/>
</dbReference>
<dbReference type="Pfam" id="PF00270">
    <property type="entry name" value="DEAD"/>
    <property type="match status" value="1"/>
</dbReference>
<dbReference type="SMART" id="SM00487">
    <property type="entry name" value="DEXDc"/>
    <property type="match status" value="1"/>
</dbReference>
<dbReference type="GO" id="GO:0003724">
    <property type="term" value="F:RNA helicase activity"/>
    <property type="evidence" value="ECO:0007669"/>
    <property type="project" value="UniProtKB-EC"/>
</dbReference>
<evidence type="ECO:0000259" key="9">
    <source>
        <dbReference type="PROSITE" id="PS51195"/>
    </source>
</evidence>
<dbReference type="CDD" id="cd17945">
    <property type="entry name" value="DEADc_DDX23"/>
    <property type="match status" value="1"/>
</dbReference>
<dbReference type="PROSITE" id="PS51192">
    <property type="entry name" value="HELICASE_ATP_BIND_1"/>
    <property type="match status" value="1"/>
</dbReference>
<keyword evidence="4" id="KW-0347">Helicase</keyword>
<feature type="domain" description="Helicase C-terminal" evidence="8">
    <location>
        <begin position="422"/>
        <end position="568"/>
    </location>
</feature>
<gene>
    <name evidence="10" type="ORF">WICANDRAFT_25149</name>
</gene>
<dbReference type="SUPFAM" id="SSF52540">
    <property type="entry name" value="P-loop containing nucleoside triphosphate hydrolases"/>
    <property type="match status" value="2"/>
</dbReference>
<evidence type="ECO:0000313" key="11">
    <source>
        <dbReference type="Proteomes" id="UP000094112"/>
    </source>
</evidence>
<dbReference type="InterPro" id="IPR014014">
    <property type="entry name" value="RNA_helicase_DEAD_Q_motif"/>
</dbReference>
<dbReference type="PROSITE" id="PS51195">
    <property type="entry name" value="Q_MOTIF"/>
    <property type="match status" value="1"/>
</dbReference>
<evidence type="ECO:0000256" key="6">
    <source>
        <dbReference type="PROSITE-ProRule" id="PRU00552"/>
    </source>
</evidence>
<dbReference type="InterPro" id="IPR027417">
    <property type="entry name" value="P-loop_NTPase"/>
</dbReference>
<dbReference type="GO" id="GO:0000384">
    <property type="term" value="F:first spliceosomal transesterification activity"/>
    <property type="evidence" value="ECO:0007669"/>
    <property type="project" value="EnsemblFungi"/>
</dbReference>
<reference evidence="10 11" key="1">
    <citation type="journal article" date="2016" name="Proc. Natl. Acad. Sci. U.S.A.">
        <title>Comparative genomics of biotechnologically important yeasts.</title>
        <authorList>
            <person name="Riley R."/>
            <person name="Haridas S."/>
            <person name="Wolfe K.H."/>
            <person name="Lopes M.R."/>
            <person name="Hittinger C.T."/>
            <person name="Goeker M."/>
            <person name="Salamov A.A."/>
            <person name="Wisecaver J.H."/>
            <person name="Long T.M."/>
            <person name="Calvey C.H."/>
            <person name="Aerts A.L."/>
            <person name="Barry K.W."/>
            <person name="Choi C."/>
            <person name="Clum A."/>
            <person name="Coughlan A.Y."/>
            <person name="Deshpande S."/>
            <person name="Douglass A.P."/>
            <person name="Hanson S.J."/>
            <person name="Klenk H.-P."/>
            <person name="LaButti K.M."/>
            <person name="Lapidus A."/>
            <person name="Lindquist E.A."/>
            <person name="Lipzen A.M."/>
            <person name="Meier-Kolthoff J.P."/>
            <person name="Ohm R.A."/>
            <person name="Otillar R.P."/>
            <person name="Pangilinan J.L."/>
            <person name="Peng Y."/>
            <person name="Rokas A."/>
            <person name="Rosa C.A."/>
            <person name="Scheuner C."/>
            <person name="Sibirny A.A."/>
            <person name="Slot J.C."/>
            <person name="Stielow J.B."/>
            <person name="Sun H."/>
            <person name="Kurtzman C.P."/>
            <person name="Blackwell M."/>
            <person name="Grigoriev I.V."/>
            <person name="Jeffries T.W."/>
        </authorList>
    </citation>
    <scope>NUCLEOTIDE SEQUENCE [LARGE SCALE GENOMIC DNA]</scope>
    <source>
        <strain evidence="11">ATCC 58044 / CBS 1984 / NCYC 433 / NRRL Y-366-8</strain>
    </source>
</reference>
<evidence type="ECO:0000256" key="3">
    <source>
        <dbReference type="ARBA" id="ARBA00022801"/>
    </source>
</evidence>
<dbReference type="STRING" id="683960.A0A1E3PAX9"/>
<dbReference type="GO" id="GO:0016787">
    <property type="term" value="F:hydrolase activity"/>
    <property type="evidence" value="ECO:0007669"/>
    <property type="project" value="UniProtKB-KW"/>
</dbReference>
<dbReference type="Proteomes" id="UP000094112">
    <property type="component" value="Unassembled WGS sequence"/>
</dbReference>
<dbReference type="PANTHER" id="PTHR47958">
    <property type="entry name" value="ATP-DEPENDENT RNA HELICASE DBP3"/>
    <property type="match status" value="1"/>
</dbReference>
<dbReference type="CDD" id="cd18787">
    <property type="entry name" value="SF2_C_DEAD"/>
    <property type="match status" value="1"/>
</dbReference>
<sequence length="575" mass="65784">MSERGPISLEELIAKKKSEGKLETPKFLSKKERQKLALERRQNKVNQIQSNNASHRFKPYDIEKAEGKKDSFDENFSKNYEKVLERARTGNKFNFEWKNDDDTLNNTDSIASQYASYDLSKPRRDDIGYAKSKSKKNWDDIHWSEKPLENMKARDWRILKEDFEIITRGSNLPNPLRNWKESKIPNELLDIIEKLGYKDPTPIQRASIPISLSKKDIIGIAETGSGKTLAYLIPMLSKSLKLPRLNEFTKTDGPYGLILVPTRELAQQIETEFKKFSKYLPDIDIISIVGGKLIEKNILDLQNRTIEIIIATPGRLIDCLERHYLVLNQINFLVLDESDKMIEMNFGDQVAKITEFMNTKRQNMMFTATMTSDVEKLSKSYVNDPAIVNIGNVSSSEMTINDRIEQRFEFFNSNDDSKKANKLTRILSSGQYPAPIIIFINYKESGEYLFKNLTQSGFKVALIHGSKNQEQREFAIKQLKEGKADILIGTNVASRGIDIPNVSLVVNFQMSKKIDDYIHRVGRTGRAGSYGTSITFLSDEADSEIYGDLKKLVSKSGNKLPEEFKKINDKVQNIL</sequence>
<keyword evidence="2" id="KW-0547">Nucleotide-binding</keyword>
<dbReference type="GO" id="GO:0005682">
    <property type="term" value="C:U5 snRNP"/>
    <property type="evidence" value="ECO:0007669"/>
    <property type="project" value="EnsemblFungi"/>
</dbReference>
<organism evidence="10 11">
    <name type="scientific">Wickerhamomyces anomalus (strain ATCC 58044 / CBS 1984 / NCYC 433 / NRRL Y-366-8)</name>
    <name type="common">Yeast</name>
    <name type="synonym">Hansenula anomala</name>
    <dbReference type="NCBI Taxonomy" id="683960"/>
    <lineage>
        <taxon>Eukaryota</taxon>
        <taxon>Fungi</taxon>
        <taxon>Dikarya</taxon>
        <taxon>Ascomycota</taxon>
        <taxon>Saccharomycotina</taxon>
        <taxon>Saccharomycetes</taxon>
        <taxon>Phaffomycetales</taxon>
        <taxon>Wickerhamomycetaceae</taxon>
        <taxon>Wickerhamomyces</taxon>
    </lineage>
</organism>
<dbReference type="Pfam" id="PF00271">
    <property type="entry name" value="Helicase_C"/>
    <property type="match status" value="1"/>
</dbReference>
<dbReference type="GO" id="GO:0003723">
    <property type="term" value="F:RNA binding"/>
    <property type="evidence" value="ECO:0007669"/>
    <property type="project" value="EnsemblFungi"/>
</dbReference>
<dbReference type="GeneID" id="30198353"/>
<feature type="domain" description="Helicase ATP-binding" evidence="7">
    <location>
        <begin position="208"/>
        <end position="388"/>
    </location>
</feature>
<evidence type="ECO:0000256" key="2">
    <source>
        <dbReference type="ARBA" id="ARBA00022741"/>
    </source>
</evidence>
<dbReference type="InterPro" id="IPR014001">
    <property type="entry name" value="Helicase_ATP-bd"/>
</dbReference>
<accession>A0A1E3PAX9</accession>
<evidence type="ECO:0000256" key="1">
    <source>
        <dbReference type="ARBA" id="ARBA00012552"/>
    </source>
</evidence>
<feature type="domain" description="DEAD-box RNA helicase Q" evidence="9">
    <location>
        <begin position="177"/>
        <end position="205"/>
    </location>
</feature>
<dbReference type="RefSeq" id="XP_019041776.1">
    <property type="nucleotide sequence ID" value="XM_019181107.1"/>
</dbReference>
<dbReference type="GO" id="GO:0000395">
    <property type="term" value="P:mRNA 5'-splice site recognition"/>
    <property type="evidence" value="ECO:0007669"/>
    <property type="project" value="EnsemblFungi"/>
</dbReference>
<evidence type="ECO:0000256" key="4">
    <source>
        <dbReference type="ARBA" id="ARBA00022806"/>
    </source>
</evidence>
<keyword evidence="11" id="KW-1185">Reference proteome</keyword>
<evidence type="ECO:0000259" key="8">
    <source>
        <dbReference type="PROSITE" id="PS51194"/>
    </source>
</evidence>
<dbReference type="Gene3D" id="3.40.50.300">
    <property type="entry name" value="P-loop containing nucleotide triphosphate hydrolases"/>
    <property type="match status" value="2"/>
</dbReference>
<feature type="short sequence motif" description="Q motif" evidence="6">
    <location>
        <begin position="177"/>
        <end position="205"/>
    </location>
</feature>
<proteinExistence type="predicted"/>
<evidence type="ECO:0000256" key="5">
    <source>
        <dbReference type="ARBA" id="ARBA00022840"/>
    </source>
</evidence>
<dbReference type="EC" id="3.6.4.13" evidence="1"/>
<dbReference type="EMBL" id="KV454208">
    <property type="protein sequence ID" value="ODQ62569.1"/>
    <property type="molecule type" value="Genomic_DNA"/>
</dbReference>